<dbReference type="AlphaFoldDB" id="A0A4R5BS82"/>
<gene>
    <name evidence="4" type="ORF">E1293_06535</name>
</gene>
<keyword evidence="5" id="KW-1185">Reference proteome</keyword>
<dbReference type="PANTHER" id="PTHR43156">
    <property type="entry name" value="STAGE II SPORULATION PROTEIN E-RELATED"/>
    <property type="match status" value="1"/>
</dbReference>
<dbReference type="PROSITE" id="PS50113">
    <property type="entry name" value="PAC"/>
    <property type="match status" value="1"/>
</dbReference>
<name>A0A4R5BS82_9ACTN</name>
<protein>
    <recommendedName>
        <fullName evidence="6">PAS domain S-box protein</fullName>
    </recommendedName>
</protein>
<dbReference type="RefSeq" id="WP_132194880.1">
    <property type="nucleotide sequence ID" value="NZ_SMKY01000018.1"/>
</dbReference>
<accession>A0A4R5BS82</accession>
<dbReference type="InterPro" id="IPR000700">
    <property type="entry name" value="PAS-assoc_C"/>
</dbReference>
<dbReference type="PROSITE" id="PS50921">
    <property type="entry name" value="ANTAR"/>
    <property type="match status" value="1"/>
</dbReference>
<dbReference type="PANTHER" id="PTHR43156:SF2">
    <property type="entry name" value="STAGE II SPORULATION PROTEIN E"/>
    <property type="match status" value="1"/>
</dbReference>
<dbReference type="SMART" id="SM00331">
    <property type="entry name" value="PP2C_SIG"/>
    <property type="match status" value="1"/>
</dbReference>
<dbReference type="Pfam" id="PF07228">
    <property type="entry name" value="SpoIIE"/>
    <property type="match status" value="1"/>
</dbReference>
<dbReference type="EMBL" id="SMKY01000018">
    <property type="protein sequence ID" value="TDD88313.1"/>
    <property type="molecule type" value="Genomic_DNA"/>
</dbReference>
<evidence type="ECO:0000256" key="1">
    <source>
        <dbReference type="ARBA" id="ARBA00022801"/>
    </source>
</evidence>
<dbReference type="SUPFAM" id="SSF55785">
    <property type="entry name" value="PYP-like sensor domain (PAS domain)"/>
    <property type="match status" value="1"/>
</dbReference>
<dbReference type="SMART" id="SM01012">
    <property type="entry name" value="ANTAR"/>
    <property type="match status" value="1"/>
</dbReference>
<dbReference type="Pfam" id="PF08447">
    <property type="entry name" value="PAS_3"/>
    <property type="match status" value="1"/>
</dbReference>
<evidence type="ECO:0000313" key="5">
    <source>
        <dbReference type="Proteomes" id="UP000295578"/>
    </source>
</evidence>
<dbReference type="InterPro" id="IPR052016">
    <property type="entry name" value="Bact_Sigma-Reg"/>
</dbReference>
<organism evidence="4 5">
    <name type="scientific">Actinomadura darangshiensis</name>
    <dbReference type="NCBI Taxonomy" id="705336"/>
    <lineage>
        <taxon>Bacteria</taxon>
        <taxon>Bacillati</taxon>
        <taxon>Actinomycetota</taxon>
        <taxon>Actinomycetes</taxon>
        <taxon>Streptosporangiales</taxon>
        <taxon>Thermomonosporaceae</taxon>
        <taxon>Actinomadura</taxon>
    </lineage>
</organism>
<keyword evidence="1" id="KW-0378">Hydrolase</keyword>
<dbReference type="InterPro" id="IPR005561">
    <property type="entry name" value="ANTAR"/>
</dbReference>
<dbReference type="Proteomes" id="UP000295578">
    <property type="component" value="Unassembled WGS sequence"/>
</dbReference>
<evidence type="ECO:0008006" key="6">
    <source>
        <dbReference type="Google" id="ProtNLM"/>
    </source>
</evidence>
<dbReference type="OrthoDB" id="7943561at2"/>
<dbReference type="InterPro" id="IPR035965">
    <property type="entry name" value="PAS-like_dom_sf"/>
</dbReference>
<comment type="caution">
    <text evidence="4">The sequence shown here is derived from an EMBL/GenBank/DDBJ whole genome shotgun (WGS) entry which is preliminary data.</text>
</comment>
<dbReference type="InterPro" id="IPR013655">
    <property type="entry name" value="PAS_fold_3"/>
</dbReference>
<feature type="domain" description="PAC" evidence="2">
    <location>
        <begin position="329"/>
        <end position="381"/>
    </location>
</feature>
<dbReference type="Gene3D" id="3.60.40.10">
    <property type="entry name" value="PPM-type phosphatase domain"/>
    <property type="match status" value="1"/>
</dbReference>
<dbReference type="InterPro" id="IPR036457">
    <property type="entry name" value="PPM-type-like_dom_sf"/>
</dbReference>
<proteinExistence type="predicted"/>
<dbReference type="SUPFAM" id="SSF81606">
    <property type="entry name" value="PP2C-like"/>
    <property type="match status" value="1"/>
</dbReference>
<evidence type="ECO:0000313" key="4">
    <source>
        <dbReference type="EMBL" id="TDD88313.1"/>
    </source>
</evidence>
<evidence type="ECO:0000259" key="2">
    <source>
        <dbReference type="PROSITE" id="PS50113"/>
    </source>
</evidence>
<dbReference type="Gene3D" id="3.30.450.20">
    <property type="entry name" value="PAS domain"/>
    <property type="match status" value="1"/>
</dbReference>
<dbReference type="InterPro" id="IPR000014">
    <property type="entry name" value="PAS"/>
</dbReference>
<feature type="domain" description="ANTAR" evidence="3">
    <location>
        <begin position="9"/>
        <end position="70"/>
    </location>
</feature>
<dbReference type="GO" id="GO:0003723">
    <property type="term" value="F:RNA binding"/>
    <property type="evidence" value="ECO:0007669"/>
    <property type="project" value="InterPro"/>
</dbReference>
<dbReference type="CDD" id="cd00130">
    <property type="entry name" value="PAS"/>
    <property type="match status" value="1"/>
</dbReference>
<evidence type="ECO:0000259" key="3">
    <source>
        <dbReference type="PROSITE" id="PS50921"/>
    </source>
</evidence>
<sequence>MAEPEGTQPGVHVADLEDLRGAAHDRAVLAEARVVLARRLGVPPGEALQHLIWLARDLDIELAEAASLLVKDGGGGPVGAVIADRRAPRAEGEAAERRSVLSDAEDVLRRVTAEDTAGDEQILAGVPDDPAAKAVLHGALDSAAHLVPVRAADGNVADFLFADLNGVAKDMFGRGREELTGLRLLRTDPGAVLSGLFDDYVEVLESGTRLERSSFLYSTAQRGLSRSSRMSVRCVAVPTGVCVSWRYHFAEDRVTRRLERVERLALIGFGEWDLATGEAEWTPQMLANYGLAPDEVPPMPHDLPKVVADDDLPLVEEAVQTMFSRREPVEAEHRVIGQDGAPRHLWVFAEPVLGESGLPVSINIVSQDITRRRGVERALAETRRQMLRQQARTAQERRVAVTLRRAILPDEDQVEQLPGLVTGLRSLAAESTARIGGDWFATRTLEDGRGMFAIGDAAGHGLPAAAAMARTRNGLLGLACTGEPAGRLVGWLNELVGTMDPPATGTAVVGHFDASGRVLKWTCAGHPPPILVRDGRAAPLEVVRDPMLGAMPGWDYTTITTELQSGDMLFLYTDGLVERRDADLDERIVRLTGILQDSAVRPDLVLDEVLARMEHDRAADDTTLFALYVE</sequence>
<reference evidence="4 5" key="1">
    <citation type="submission" date="2019-03" db="EMBL/GenBank/DDBJ databases">
        <title>Draft genome sequences of novel Actinobacteria.</title>
        <authorList>
            <person name="Sahin N."/>
            <person name="Ay H."/>
            <person name="Saygin H."/>
        </authorList>
    </citation>
    <scope>NUCLEOTIDE SEQUENCE [LARGE SCALE GENOMIC DNA]</scope>
    <source>
        <strain evidence="4 5">DSM 45941</strain>
    </source>
</reference>
<dbReference type="GO" id="GO:0016791">
    <property type="term" value="F:phosphatase activity"/>
    <property type="evidence" value="ECO:0007669"/>
    <property type="project" value="TreeGrafter"/>
</dbReference>
<dbReference type="Gene3D" id="2.10.70.100">
    <property type="match status" value="1"/>
</dbReference>
<dbReference type="InterPro" id="IPR001932">
    <property type="entry name" value="PPM-type_phosphatase-like_dom"/>
</dbReference>